<keyword evidence="2" id="KW-1185">Reference proteome</keyword>
<accession>A0A1H4EWK2</accession>
<dbReference type="RefSeq" id="WP_093069475.1">
    <property type="nucleotide sequence ID" value="NZ_FNQP01000017.1"/>
</dbReference>
<protein>
    <submittedName>
        <fullName evidence="1">Uncharacterized protein</fullName>
    </submittedName>
</protein>
<proteinExistence type="predicted"/>
<dbReference type="AlphaFoldDB" id="A0A1H4EWK2"/>
<dbReference type="EMBL" id="FNQP01000017">
    <property type="protein sequence ID" value="SEA88642.1"/>
    <property type="molecule type" value="Genomic_DNA"/>
</dbReference>
<dbReference type="OrthoDB" id="5623306at2"/>
<evidence type="ECO:0000313" key="2">
    <source>
        <dbReference type="Proteomes" id="UP000199397"/>
    </source>
</evidence>
<organism evidence="1 2">
    <name type="scientific">Thiothrix caldifontis</name>
    <dbReference type="NCBI Taxonomy" id="525918"/>
    <lineage>
        <taxon>Bacteria</taxon>
        <taxon>Pseudomonadati</taxon>
        <taxon>Pseudomonadota</taxon>
        <taxon>Gammaproteobacteria</taxon>
        <taxon>Thiotrichales</taxon>
        <taxon>Thiotrichaceae</taxon>
        <taxon>Thiothrix</taxon>
    </lineage>
</organism>
<sequence>MAQLVIKKLSWWEGNAKQLILWGPIAAVQASTLVGLGYFYQRLSDLEGQGVKLDYPLLLASTLQDVEASSVPRVRRIPPPPPPVAPMPVALQVAVDSTLTRGVMRVGQDFSKNEVMAQTFSTVDSAPMTSSKSVLAVSEPVVKTVKAVERDAERVAQANRSSTLSKLKVNDIQATQKPLILQRMSFSDTPDAVVSIPAEVPRGKPLPVGIVAWVYLGELRSYGWHGQRLHIAPGSGLPVVGEQYRTQKIHGIYDQPYGNRTMGGFQQGDTVSILDVRHEANLGVWAKVRKVRSVGR</sequence>
<dbReference type="Proteomes" id="UP000199397">
    <property type="component" value="Unassembled WGS sequence"/>
</dbReference>
<reference evidence="1 2" key="1">
    <citation type="submission" date="2016-10" db="EMBL/GenBank/DDBJ databases">
        <authorList>
            <person name="de Groot N.N."/>
        </authorList>
    </citation>
    <scope>NUCLEOTIDE SEQUENCE [LARGE SCALE GENOMIC DNA]</scope>
    <source>
        <strain evidence="1 2">DSM 21228</strain>
    </source>
</reference>
<gene>
    <name evidence="1" type="ORF">SAMN05660964_02713</name>
</gene>
<name>A0A1H4EWK2_9GAMM</name>
<evidence type="ECO:0000313" key="1">
    <source>
        <dbReference type="EMBL" id="SEA88642.1"/>
    </source>
</evidence>